<evidence type="ECO:0000256" key="1">
    <source>
        <dbReference type="ARBA" id="ARBA00022801"/>
    </source>
</evidence>
<evidence type="ECO:0000259" key="3">
    <source>
        <dbReference type="Pfam" id="PF00326"/>
    </source>
</evidence>
<dbReference type="AlphaFoldDB" id="A0A7X0NHI8"/>
<dbReference type="Gene3D" id="3.40.50.1820">
    <property type="entry name" value="alpha/beta hydrolase"/>
    <property type="match status" value="1"/>
</dbReference>
<keyword evidence="5" id="KW-1185">Reference proteome</keyword>
<feature type="signal peptide" evidence="2">
    <location>
        <begin position="1"/>
        <end position="22"/>
    </location>
</feature>
<organism evidence="4 5">
    <name type="scientific">Thalassotalea piscium</name>
    <dbReference type="NCBI Taxonomy" id="1230533"/>
    <lineage>
        <taxon>Bacteria</taxon>
        <taxon>Pseudomonadati</taxon>
        <taxon>Pseudomonadota</taxon>
        <taxon>Gammaproteobacteria</taxon>
        <taxon>Alteromonadales</taxon>
        <taxon>Colwelliaceae</taxon>
        <taxon>Thalassotalea</taxon>
    </lineage>
</organism>
<dbReference type="InterPro" id="IPR029058">
    <property type="entry name" value="AB_hydrolase_fold"/>
</dbReference>
<dbReference type="PANTHER" id="PTHR42776:SF27">
    <property type="entry name" value="DIPEPTIDYL PEPTIDASE FAMILY MEMBER 6"/>
    <property type="match status" value="1"/>
</dbReference>
<evidence type="ECO:0000313" key="5">
    <source>
        <dbReference type="Proteomes" id="UP000537141"/>
    </source>
</evidence>
<sequence>MKTARNYIALTILLLSSFYTVANNWEHLFDHNKYQNAKISPNGKVIAIAMNYQDRTILVFLNREDMKTVGTTRLSGDYEVGDYNWVNNERVVISMVKHVPSLEEPQFYGELYAVNYDGSRGKVIYGYQAGQDQVGSRLKRKESTFGWASIIDVLPEDKRHILIKSTPMSKTGARLSSVLLLNVYNGIIKKEIDKAPLPYSRFLTDTTGKIKAVVGTDEHNKSQLYLKKEGQWQKVPDNTVGQAVSLISISASGEYLYTRDNHQQDLFGIFKLNLNDLSYSSVYTDTNVDVTDVELTVDGRNVYAIRIDDGYPAYLILNKKFDEAAIFTDLLKALPYSSITITSRSDDGEFSIVKASSDTNPGQLYLYNKKDNKLTILFRFKTNIKNNELFQTEPIQLNARDGQVINGYFTQAKGTTNNTLAPVVVMVHGGPHGVRDYWQFSNKVQYLVLNGYSVLQVNYRGSSGYGEKFRVDGYQAWGSTIQNDIYDGYQWLVTNKKATPGNVCIMGASFGAYSAVQSAALYPETYKCVIANAGVYNLELILEENNSRAVKSFWLEALGKDEHALKSFSPVNYAEKIQAPLLLAHGKDDKVADIEHVEQLKDALDKASKPYEWFVIDDEGHGFYNPLTQKAYMKKVLNFLDKHLN</sequence>
<keyword evidence="4" id="KW-0031">Aminopeptidase</keyword>
<protein>
    <submittedName>
        <fullName evidence="4">Dipeptidyl aminopeptidase/acylaminoacyl peptidase</fullName>
    </submittedName>
</protein>
<dbReference type="RefSeq" id="WP_184424331.1">
    <property type="nucleotide sequence ID" value="NZ_AP027362.1"/>
</dbReference>
<name>A0A7X0NHI8_9GAMM</name>
<dbReference type="PANTHER" id="PTHR42776">
    <property type="entry name" value="SERINE PEPTIDASE S9 FAMILY MEMBER"/>
    <property type="match status" value="1"/>
</dbReference>
<dbReference type="SUPFAM" id="SSF82171">
    <property type="entry name" value="DPP6 N-terminal domain-like"/>
    <property type="match status" value="1"/>
</dbReference>
<gene>
    <name evidence="4" type="ORF">HNQ55_002068</name>
</gene>
<dbReference type="EMBL" id="JACHHU010000015">
    <property type="protein sequence ID" value="MBB6543547.1"/>
    <property type="molecule type" value="Genomic_DNA"/>
</dbReference>
<feature type="domain" description="Peptidase S9 prolyl oligopeptidase catalytic" evidence="3">
    <location>
        <begin position="438"/>
        <end position="645"/>
    </location>
</feature>
<dbReference type="GO" id="GO:0004177">
    <property type="term" value="F:aminopeptidase activity"/>
    <property type="evidence" value="ECO:0007669"/>
    <property type="project" value="UniProtKB-KW"/>
</dbReference>
<comment type="caution">
    <text evidence="4">The sequence shown here is derived from an EMBL/GenBank/DDBJ whole genome shotgun (WGS) entry which is preliminary data.</text>
</comment>
<dbReference type="Proteomes" id="UP000537141">
    <property type="component" value="Unassembled WGS sequence"/>
</dbReference>
<accession>A0A7X0NHI8</accession>
<keyword evidence="4" id="KW-0645">Protease</keyword>
<dbReference type="Pfam" id="PF00326">
    <property type="entry name" value="Peptidase_S9"/>
    <property type="match status" value="1"/>
</dbReference>
<dbReference type="GO" id="GO:0006508">
    <property type="term" value="P:proteolysis"/>
    <property type="evidence" value="ECO:0007669"/>
    <property type="project" value="InterPro"/>
</dbReference>
<dbReference type="InterPro" id="IPR001375">
    <property type="entry name" value="Peptidase_S9_cat"/>
</dbReference>
<keyword evidence="1" id="KW-0378">Hydrolase</keyword>
<evidence type="ECO:0000256" key="2">
    <source>
        <dbReference type="SAM" id="SignalP"/>
    </source>
</evidence>
<reference evidence="4 5" key="1">
    <citation type="submission" date="2020-08" db="EMBL/GenBank/DDBJ databases">
        <title>Genomic Encyclopedia of Type Strains, Phase IV (KMG-IV): sequencing the most valuable type-strain genomes for metagenomic binning, comparative biology and taxonomic classification.</title>
        <authorList>
            <person name="Goeker M."/>
        </authorList>
    </citation>
    <scope>NUCLEOTIDE SEQUENCE [LARGE SCALE GENOMIC DNA]</scope>
    <source>
        <strain evidence="4 5">DSM 26287</strain>
    </source>
</reference>
<keyword evidence="2" id="KW-0732">Signal</keyword>
<proteinExistence type="predicted"/>
<feature type="chain" id="PRO_5031222267" evidence="2">
    <location>
        <begin position="23"/>
        <end position="645"/>
    </location>
</feature>
<dbReference type="SUPFAM" id="SSF53474">
    <property type="entry name" value="alpha/beta-Hydrolases"/>
    <property type="match status" value="1"/>
</dbReference>
<evidence type="ECO:0000313" key="4">
    <source>
        <dbReference type="EMBL" id="MBB6543547.1"/>
    </source>
</evidence>
<dbReference type="GO" id="GO:0004252">
    <property type="term" value="F:serine-type endopeptidase activity"/>
    <property type="evidence" value="ECO:0007669"/>
    <property type="project" value="TreeGrafter"/>
</dbReference>